<dbReference type="HOGENOM" id="CLU_013784_3_0_1"/>
<dbReference type="GO" id="GO:0005737">
    <property type="term" value="C:cytoplasm"/>
    <property type="evidence" value="ECO:0007669"/>
    <property type="project" value="TreeGrafter"/>
</dbReference>
<dbReference type="STRING" id="1182545.A0A072PAS7"/>
<dbReference type="RefSeq" id="XP_013258953.1">
    <property type="nucleotide sequence ID" value="XM_013403499.1"/>
</dbReference>
<evidence type="ECO:0000256" key="3">
    <source>
        <dbReference type="ARBA" id="ARBA00023295"/>
    </source>
</evidence>
<keyword evidence="9" id="KW-1185">Reference proteome</keyword>
<dbReference type="CDD" id="cd18621">
    <property type="entry name" value="GH32_XdINV-like"/>
    <property type="match status" value="1"/>
</dbReference>
<reference evidence="8 9" key="1">
    <citation type="submission" date="2013-03" db="EMBL/GenBank/DDBJ databases">
        <title>The Genome Sequence of Exophiala aquamarina CBS 119918.</title>
        <authorList>
            <consortium name="The Broad Institute Genomics Platform"/>
            <person name="Cuomo C."/>
            <person name="de Hoog S."/>
            <person name="Gorbushina A."/>
            <person name="Walker B."/>
            <person name="Young S.K."/>
            <person name="Zeng Q."/>
            <person name="Gargeya S."/>
            <person name="Fitzgerald M."/>
            <person name="Haas B."/>
            <person name="Abouelleil A."/>
            <person name="Allen A.W."/>
            <person name="Alvarado L."/>
            <person name="Arachchi H.M."/>
            <person name="Berlin A.M."/>
            <person name="Chapman S.B."/>
            <person name="Gainer-Dewar J."/>
            <person name="Goldberg J."/>
            <person name="Griggs A."/>
            <person name="Gujja S."/>
            <person name="Hansen M."/>
            <person name="Howarth C."/>
            <person name="Imamovic A."/>
            <person name="Ireland A."/>
            <person name="Larimer J."/>
            <person name="McCowan C."/>
            <person name="Murphy C."/>
            <person name="Pearson M."/>
            <person name="Poon T.W."/>
            <person name="Priest M."/>
            <person name="Roberts A."/>
            <person name="Saif S."/>
            <person name="Shea T."/>
            <person name="Sisk P."/>
            <person name="Sykes S."/>
            <person name="Wortman J."/>
            <person name="Nusbaum C."/>
            <person name="Birren B."/>
        </authorList>
    </citation>
    <scope>NUCLEOTIDE SEQUENCE [LARGE SCALE GENOMIC DNA]</scope>
    <source>
        <strain evidence="8 9">CBS 119918</strain>
    </source>
</reference>
<feature type="domain" description="Glycosyl hydrolase family 32 C-terminal" evidence="7">
    <location>
        <begin position="464"/>
        <end position="593"/>
    </location>
</feature>
<dbReference type="Proteomes" id="UP000027920">
    <property type="component" value="Unassembled WGS sequence"/>
</dbReference>
<dbReference type="SMART" id="SM00640">
    <property type="entry name" value="Glyco_32"/>
    <property type="match status" value="1"/>
</dbReference>
<feature type="compositionally biased region" description="Low complexity" evidence="5">
    <location>
        <begin position="9"/>
        <end position="23"/>
    </location>
</feature>
<dbReference type="InterPro" id="IPR013189">
    <property type="entry name" value="Glyco_hydro_32_C"/>
</dbReference>
<dbReference type="GeneID" id="25282857"/>
<dbReference type="Gene3D" id="2.60.120.560">
    <property type="entry name" value="Exo-inulinase, domain 1"/>
    <property type="match status" value="1"/>
</dbReference>
<dbReference type="PANTHER" id="PTHR42800">
    <property type="entry name" value="EXOINULINASE INUD (AFU_ORTHOLOGUE AFUA_5G00480)"/>
    <property type="match status" value="1"/>
</dbReference>
<dbReference type="Pfam" id="PF00251">
    <property type="entry name" value="Glyco_hydro_32N"/>
    <property type="match status" value="1"/>
</dbReference>
<evidence type="ECO:0008006" key="10">
    <source>
        <dbReference type="Google" id="ProtNLM"/>
    </source>
</evidence>
<evidence type="ECO:0000313" key="9">
    <source>
        <dbReference type="Proteomes" id="UP000027920"/>
    </source>
</evidence>
<name>A0A072PAS7_9EURO</name>
<evidence type="ECO:0000313" key="8">
    <source>
        <dbReference type="EMBL" id="KEF56363.1"/>
    </source>
</evidence>
<dbReference type="OrthoDB" id="202537at2759"/>
<dbReference type="InterPro" id="IPR013320">
    <property type="entry name" value="ConA-like_dom_sf"/>
</dbReference>
<sequence length="627" mass="70552">MDDSDVALTTPEDSSAEASSTDESFIDETTTTGFKSDHTCRQHDAFRQWRPQYHILAPGGWMNDPCAPGYDARRGLYHVNFQWNPKGNSWGNISWGSAQSPDLVQWTVSQTPSITPTAALDICGVFTGCSLPKNNITHSMTASDSKLTAFYTSAQKLPISYRKPYTRGSEQLAVAMSPDNGRTWERLSSNNILTEPPAGYDITSWRDPFVNTWEGLDMLLDDGKHWLYGTLSGGLRGQTPTIFLYRIDPINTTQWEFLCPLIEITLNFSPSQWSGDFGVNWEVSNFLTLRGEDGTQYEVLITSAEGTLEDFTGAELSKDHRQMWMCGTLQKTRAGQPEMRYRYGGTLDHGSFYAANGFWDPRSKHFVTMGWIFEEDLPQPLIERQGWSGCLSIPRIVILKTWKGVIGTLRSELSALTCFEDTLEEDGTHTMRTVSAVPDPYLKSLRGSKITASRSRNWEYFFNRPCGQWELEAAFEVNDSALRVGFDIIHSNDNAQCTRVYFEPRSETLVVDRSNSTTIEEINTKTRSAPHTLFIIQQGYTTRREELTLHLYFDVSVLEVFANARTALTTRVYPDAASGLGSCLGVRLFVETEFESALAVRASASHELSVARCDLWELHSAVSYPLH</sequence>
<evidence type="ECO:0000256" key="1">
    <source>
        <dbReference type="ARBA" id="ARBA00009902"/>
    </source>
</evidence>
<comment type="caution">
    <text evidence="8">The sequence shown here is derived from an EMBL/GenBank/DDBJ whole genome shotgun (WGS) entry which is preliminary data.</text>
</comment>
<evidence type="ECO:0000256" key="2">
    <source>
        <dbReference type="ARBA" id="ARBA00022801"/>
    </source>
</evidence>
<dbReference type="Gene3D" id="2.115.10.20">
    <property type="entry name" value="Glycosyl hydrolase domain, family 43"/>
    <property type="match status" value="1"/>
</dbReference>
<dbReference type="GO" id="GO:0004575">
    <property type="term" value="F:sucrose alpha-glucosidase activity"/>
    <property type="evidence" value="ECO:0007669"/>
    <property type="project" value="TreeGrafter"/>
</dbReference>
<proteinExistence type="inferred from homology"/>
<evidence type="ECO:0000256" key="5">
    <source>
        <dbReference type="SAM" id="MobiDB-lite"/>
    </source>
</evidence>
<dbReference type="SUPFAM" id="SSF49899">
    <property type="entry name" value="Concanavalin A-like lectins/glucanases"/>
    <property type="match status" value="1"/>
</dbReference>
<protein>
    <recommendedName>
        <fullName evidence="10">Beta-fructofuranosidase</fullName>
    </recommendedName>
</protein>
<dbReference type="EMBL" id="AMGV01000006">
    <property type="protein sequence ID" value="KEF56363.1"/>
    <property type="molecule type" value="Genomic_DNA"/>
</dbReference>
<dbReference type="GO" id="GO:0005987">
    <property type="term" value="P:sucrose catabolic process"/>
    <property type="evidence" value="ECO:0007669"/>
    <property type="project" value="TreeGrafter"/>
</dbReference>
<evidence type="ECO:0000259" key="6">
    <source>
        <dbReference type="Pfam" id="PF00251"/>
    </source>
</evidence>
<dbReference type="InterPro" id="IPR023296">
    <property type="entry name" value="Glyco_hydro_beta-prop_sf"/>
</dbReference>
<accession>A0A072PAS7</accession>
<feature type="region of interest" description="Disordered" evidence="5">
    <location>
        <begin position="1"/>
        <end position="33"/>
    </location>
</feature>
<dbReference type="VEuPathDB" id="FungiDB:A1O9_07944"/>
<comment type="similarity">
    <text evidence="1 4">Belongs to the glycosyl hydrolase 32 family.</text>
</comment>
<dbReference type="SUPFAM" id="SSF75005">
    <property type="entry name" value="Arabinanase/levansucrase/invertase"/>
    <property type="match status" value="1"/>
</dbReference>
<evidence type="ECO:0000256" key="4">
    <source>
        <dbReference type="RuleBase" id="RU362110"/>
    </source>
</evidence>
<dbReference type="AlphaFoldDB" id="A0A072PAS7"/>
<evidence type="ECO:0000259" key="7">
    <source>
        <dbReference type="Pfam" id="PF08244"/>
    </source>
</evidence>
<dbReference type="Pfam" id="PF08244">
    <property type="entry name" value="Glyco_hydro_32C"/>
    <property type="match status" value="1"/>
</dbReference>
<dbReference type="InterPro" id="IPR013148">
    <property type="entry name" value="Glyco_hydro_32_N"/>
</dbReference>
<keyword evidence="2 4" id="KW-0378">Hydrolase</keyword>
<dbReference type="InterPro" id="IPR001362">
    <property type="entry name" value="Glyco_hydro_32"/>
</dbReference>
<feature type="domain" description="Glycosyl hydrolase family 32 N-terminal" evidence="6">
    <location>
        <begin position="54"/>
        <end position="401"/>
    </location>
</feature>
<gene>
    <name evidence="8" type="ORF">A1O9_07944</name>
</gene>
<organism evidence="8 9">
    <name type="scientific">Exophiala aquamarina CBS 119918</name>
    <dbReference type="NCBI Taxonomy" id="1182545"/>
    <lineage>
        <taxon>Eukaryota</taxon>
        <taxon>Fungi</taxon>
        <taxon>Dikarya</taxon>
        <taxon>Ascomycota</taxon>
        <taxon>Pezizomycotina</taxon>
        <taxon>Eurotiomycetes</taxon>
        <taxon>Chaetothyriomycetidae</taxon>
        <taxon>Chaetothyriales</taxon>
        <taxon>Herpotrichiellaceae</taxon>
        <taxon>Exophiala</taxon>
    </lineage>
</organism>
<dbReference type="PANTHER" id="PTHR42800:SF3">
    <property type="entry name" value="GLYCOSYL HYDROLASE FAMILY 32 N-TERMINAL DOMAIN-CONTAINING PROTEIN"/>
    <property type="match status" value="1"/>
</dbReference>
<keyword evidence="3 4" id="KW-0326">Glycosidase</keyword>